<evidence type="ECO:0008006" key="3">
    <source>
        <dbReference type="Google" id="ProtNLM"/>
    </source>
</evidence>
<organism evidence="1 2">
    <name type="scientific">Sphingomonas aurantiaca</name>
    <dbReference type="NCBI Taxonomy" id="185949"/>
    <lineage>
        <taxon>Bacteria</taxon>
        <taxon>Pseudomonadati</taxon>
        <taxon>Pseudomonadota</taxon>
        <taxon>Alphaproteobacteria</taxon>
        <taxon>Sphingomonadales</taxon>
        <taxon>Sphingomonadaceae</taxon>
        <taxon>Sphingomonas</taxon>
    </lineage>
</organism>
<protein>
    <recommendedName>
        <fullName evidence="3">Exonuclease domain-containing protein</fullName>
    </recommendedName>
</protein>
<gene>
    <name evidence="1" type="ORF">SPHINGO391_350355</name>
</gene>
<dbReference type="EMBL" id="CABVLI010000029">
    <property type="protein sequence ID" value="VVT02240.1"/>
    <property type="molecule type" value="Genomic_DNA"/>
</dbReference>
<dbReference type="GO" id="GO:0003676">
    <property type="term" value="F:nucleic acid binding"/>
    <property type="evidence" value="ECO:0007669"/>
    <property type="project" value="InterPro"/>
</dbReference>
<proteinExistence type="predicted"/>
<dbReference type="InterPro" id="IPR012337">
    <property type="entry name" value="RNaseH-like_sf"/>
</dbReference>
<name>A0A5E7Y5Z6_9SPHN</name>
<dbReference type="Gene3D" id="3.30.420.10">
    <property type="entry name" value="Ribonuclease H-like superfamily/Ribonuclease H"/>
    <property type="match status" value="1"/>
</dbReference>
<dbReference type="Proteomes" id="UP000326857">
    <property type="component" value="Unassembled WGS sequence"/>
</dbReference>
<accession>A0A5E7Y5Z6</accession>
<evidence type="ECO:0000313" key="2">
    <source>
        <dbReference type="Proteomes" id="UP000326857"/>
    </source>
</evidence>
<dbReference type="SUPFAM" id="SSF53098">
    <property type="entry name" value="Ribonuclease H-like"/>
    <property type="match status" value="1"/>
</dbReference>
<sequence>MLRALPPPARYPVVTPQGLVRTAVAIDVQTIGLDPDHPIIDLAIQRIAFDARGMIVRVGQVRQWFEDPGTAIPAEITRLTGIDPFADVIGKRIDADEAASLIVSTTVAIAHNTAFDAPRVERRLTAIAGHAWACSCNEVAWPKLGFDGRKIGKRTWRREIAAADEPASREWLRDVCSCGQPRVTHITWNQWHRG</sequence>
<evidence type="ECO:0000313" key="1">
    <source>
        <dbReference type="EMBL" id="VVT02240.1"/>
    </source>
</evidence>
<reference evidence="1 2" key="1">
    <citation type="submission" date="2019-09" db="EMBL/GenBank/DDBJ databases">
        <authorList>
            <person name="Dittami M. S."/>
        </authorList>
    </citation>
    <scope>NUCLEOTIDE SEQUENCE [LARGE SCALE GENOMIC DNA]</scope>
    <source>
        <strain evidence="1">SPHINGO391</strain>
    </source>
</reference>
<dbReference type="InterPro" id="IPR036397">
    <property type="entry name" value="RNaseH_sf"/>
</dbReference>
<dbReference type="AlphaFoldDB" id="A0A5E7Y5Z6"/>